<name>A0A3B4WVS0_SERLL</name>
<reference evidence="11" key="2">
    <citation type="submission" date="2025-09" db="UniProtKB">
        <authorList>
            <consortium name="Ensembl"/>
        </authorList>
    </citation>
    <scope>IDENTIFICATION</scope>
</reference>
<dbReference type="InterPro" id="IPR050637">
    <property type="entry name" value="NLRP_innate_immun_reg"/>
</dbReference>
<evidence type="ECO:0000256" key="4">
    <source>
        <dbReference type="ARBA" id="ARBA00022737"/>
    </source>
</evidence>
<keyword evidence="9" id="KW-1271">Inflammasome</keyword>
<proteinExistence type="inferred from homology"/>
<dbReference type="SMART" id="SM00368">
    <property type="entry name" value="LRR_RI"/>
    <property type="match status" value="11"/>
</dbReference>
<keyword evidence="6" id="KW-0067">ATP-binding</keyword>
<dbReference type="Pfam" id="PF17776">
    <property type="entry name" value="NLRC4_HD2"/>
    <property type="match status" value="1"/>
</dbReference>
<evidence type="ECO:0000256" key="5">
    <source>
        <dbReference type="ARBA" id="ARBA00022741"/>
    </source>
</evidence>
<keyword evidence="12" id="KW-1185">Reference proteome</keyword>
<keyword evidence="5" id="KW-0547">Nucleotide-binding</keyword>
<evidence type="ECO:0000256" key="3">
    <source>
        <dbReference type="ARBA" id="ARBA00022490"/>
    </source>
</evidence>
<dbReference type="Gene3D" id="3.40.50.300">
    <property type="entry name" value="P-loop containing nucleotide triphosphate hydrolases"/>
    <property type="match status" value="1"/>
</dbReference>
<evidence type="ECO:0000256" key="8">
    <source>
        <dbReference type="ARBA" id="ARBA00023198"/>
    </source>
</evidence>
<dbReference type="PROSITE" id="PS50837">
    <property type="entry name" value="NACHT"/>
    <property type="match status" value="1"/>
</dbReference>
<organism evidence="11 12">
    <name type="scientific">Seriola lalandi dorsalis</name>
    <dbReference type="NCBI Taxonomy" id="1841481"/>
    <lineage>
        <taxon>Eukaryota</taxon>
        <taxon>Metazoa</taxon>
        <taxon>Chordata</taxon>
        <taxon>Craniata</taxon>
        <taxon>Vertebrata</taxon>
        <taxon>Euteleostomi</taxon>
        <taxon>Actinopterygii</taxon>
        <taxon>Neopterygii</taxon>
        <taxon>Teleostei</taxon>
        <taxon>Neoteleostei</taxon>
        <taxon>Acanthomorphata</taxon>
        <taxon>Carangaria</taxon>
        <taxon>Carangiformes</taxon>
        <taxon>Carangidae</taxon>
        <taxon>Seriola</taxon>
    </lineage>
</organism>
<dbReference type="Pfam" id="PF05729">
    <property type="entry name" value="NACHT"/>
    <property type="match status" value="1"/>
</dbReference>
<dbReference type="Ensembl" id="ENSSLDT00000009485.1">
    <property type="protein sequence ID" value="ENSSLDP00000009174.1"/>
    <property type="gene ID" value="ENSSLDG00000007280.1"/>
</dbReference>
<evidence type="ECO:0000256" key="9">
    <source>
        <dbReference type="ARBA" id="ARBA00023233"/>
    </source>
</evidence>
<dbReference type="PANTHER" id="PTHR45690:SF19">
    <property type="entry name" value="NACHT, LRR AND PYD DOMAINS-CONTAINING PROTEIN 3"/>
    <property type="match status" value="1"/>
</dbReference>
<dbReference type="OrthoDB" id="120976at2759"/>
<evidence type="ECO:0000313" key="11">
    <source>
        <dbReference type="Ensembl" id="ENSSLDP00000009174.1"/>
    </source>
</evidence>
<reference evidence="11" key="1">
    <citation type="submission" date="2025-08" db="UniProtKB">
        <authorList>
            <consortium name="Ensembl"/>
        </authorList>
    </citation>
    <scope>IDENTIFICATION</scope>
</reference>
<evidence type="ECO:0000256" key="7">
    <source>
        <dbReference type="ARBA" id="ARBA00022843"/>
    </source>
</evidence>
<accession>A0A3B4WVS0</accession>
<dbReference type="InterPro" id="IPR001611">
    <property type="entry name" value="Leu-rich_rpt"/>
</dbReference>
<dbReference type="AlphaFoldDB" id="A0A3B4WVS0"/>
<dbReference type="SUPFAM" id="SSF52540">
    <property type="entry name" value="P-loop containing nucleoside triphosphate hydrolases"/>
    <property type="match status" value="1"/>
</dbReference>
<dbReference type="KEGG" id="slal:111667193"/>
<evidence type="ECO:0000256" key="6">
    <source>
        <dbReference type="ARBA" id="ARBA00022840"/>
    </source>
</evidence>
<dbReference type="SUPFAM" id="SSF52047">
    <property type="entry name" value="RNI-like"/>
    <property type="match status" value="2"/>
</dbReference>
<keyword evidence="3" id="KW-0963">Cytoplasm</keyword>
<keyword evidence="7" id="KW-0832">Ubl conjugation</keyword>
<dbReference type="GeneID" id="111667193"/>
<dbReference type="Pfam" id="PF13516">
    <property type="entry name" value="LRR_6"/>
    <property type="match status" value="3"/>
</dbReference>
<feature type="domain" description="NACHT" evidence="10">
    <location>
        <begin position="69"/>
        <end position="202"/>
    </location>
</feature>
<keyword evidence="8" id="KW-0395">Inflammatory response</keyword>
<dbReference type="InterPro" id="IPR007111">
    <property type="entry name" value="NACHT_NTPase"/>
</dbReference>
<protein>
    <submittedName>
        <fullName evidence="11">Si:ch73-233m11.2</fullName>
    </submittedName>
</protein>
<dbReference type="InterPro" id="IPR032675">
    <property type="entry name" value="LRR_dom_sf"/>
</dbReference>
<dbReference type="Proteomes" id="UP000261360">
    <property type="component" value="Unplaced"/>
</dbReference>
<comment type="similarity">
    <text evidence="2">Belongs to the NLRP family.</text>
</comment>
<dbReference type="GO" id="GO:0005829">
    <property type="term" value="C:cytosol"/>
    <property type="evidence" value="ECO:0007669"/>
    <property type="project" value="UniProtKB-SubCell"/>
</dbReference>
<dbReference type="InterPro" id="IPR041267">
    <property type="entry name" value="NLRP_HD2"/>
</dbReference>
<dbReference type="InterPro" id="IPR027417">
    <property type="entry name" value="P-loop_NTPase"/>
</dbReference>
<keyword evidence="4" id="KW-0677">Repeat</keyword>
<evidence type="ECO:0000259" key="10">
    <source>
        <dbReference type="PROSITE" id="PS50837"/>
    </source>
</evidence>
<evidence type="ECO:0000313" key="12">
    <source>
        <dbReference type="Proteomes" id="UP000261360"/>
    </source>
</evidence>
<dbReference type="Gene3D" id="3.80.10.10">
    <property type="entry name" value="Ribonuclease Inhibitor"/>
    <property type="match status" value="1"/>
</dbReference>
<sequence length="896" mass="99095">MDKNTVLTHILKPNGMSTLLGGELPVSVINNNKYISQLTPEAPLTDGNVDDNLSSLDHAILATLSGEIRTVILMGAEGSGKTTALEKLVVDWARGEHLQNFSYVFYFRLREIISLEGMLSLETLMQHHHSHISSESMPRVLQKPEDVLFVFDDLDQYKLNLDPSVHTLCSDPSQAVSVSCLIASLLHGSLLKGAAFMMATRPTGCLTCLSGTRVEVLGFLKPQREAYFNGFFTDPVAANKALMHMEKTLGFYDFCTSPRFCWTVCSIYKTLMNAGAKLPETLSQLFVDILVHLIQPLSLDKACNRELVLALGRMASHCSLGQHLSCTKEELDSFGLQRFIASVGVFLQVDGDLESDTCVFSFTSQLMQEFILAVSFFLDKSTSEGVEKMLEEHKGHAKFLDLFLSGLSEPIQYRPLETLLGELNPDQVMNFKSWFKSSSEETLKGFFKDRHHRCFHLLHQAQNKSLVKEIITPSARIGISYGDLSLQDCVALNYVITCLGEMKLLNLYRTRNLTEEQAEVLAPAMSLSHKILLTDSSLSAGAVPHLASALSSGLTEKLDITHTRLGEEKFKILCAGLRDCKLHNLNLQVCRLTEASCEDLVLVLTSAASQLCLCDISFNEIEDKGLMKLCKALHSPHCRLQQLYLQSCELTAASMEALSAALCSGNSELRELGLARNTIGDSGVEALCKALQHRLCKLQSLKLFDNELTGVCCPHLMESLMSEHCVLSELDLSVNDLGQEGVLLLCQALSQPGCPMEKLWLQRCELTQTVFKELGSLLRSGNSQLKSLFVGVNQVGNQGVKHLCDAVAHPNCLLEELDVEMTALTDSCVEDLCAAVRASKTLKNLELRNNSLTDASVPALIRVMEDSPNMQEMNLQYNDISEEAINMLSECDKIRY</sequence>
<dbReference type="PANTHER" id="PTHR45690">
    <property type="entry name" value="NACHT, LRR AND PYD DOMAINS-CONTAINING PROTEIN 12"/>
    <property type="match status" value="1"/>
</dbReference>
<dbReference type="RefSeq" id="XP_023278586.1">
    <property type="nucleotide sequence ID" value="XM_023422818.1"/>
</dbReference>
<evidence type="ECO:0000256" key="1">
    <source>
        <dbReference type="ARBA" id="ARBA00004110"/>
    </source>
</evidence>
<evidence type="ECO:0000256" key="2">
    <source>
        <dbReference type="ARBA" id="ARBA00008665"/>
    </source>
</evidence>
<dbReference type="GeneTree" id="ENSGT01150000287004"/>
<comment type="subcellular location">
    <subcellularLocation>
        <location evidence="1">Inflammasome</location>
    </subcellularLocation>
</comment>
<dbReference type="GO" id="GO:0005524">
    <property type="term" value="F:ATP binding"/>
    <property type="evidence" value="ECO:0007669"/>
    <property type="project" value="UniProtKB-KW"/>
</dbReference>